<dbReference type="EMBL" id="ML996081">
    <property type="protein sequence ID" value="KAF2157471.1"/>
    <property type="molecule type" value="Genomic_DNA"/>
</dbReference>
<dbReference type="CDD" id="cd09917">
    <property type="entry name" value="F-box_SF"/>
    <property type="match status" value="1"/>
</dbReference>
<evidence type="ECO:0000259" key="1">
    <source>
        <dbReference type="Pfam" id="PF12937"/>
    </source>
</evidence>
<comment type="caution">
    <text evidence="2">The sequence shown here is derived from an EMBL/GenBank/DDBJ whole genome shotgun (WGS) entry which is preliminary data.</text>
</comment>
<sequence length="436" mass="50145">MTGLCLNHLPDEVLLDIISYLDSRPLSTSQTRREPVDNIFTNAQAPLKALSRTCKRWRRLTLGFLTRHLVLDLHGLLDAAGASKPESLVASILAWCASVNNLRAPQTRVSLLVECVPKLARSTDLKILENVLPSIWQTLLQMLDPCRIVILAAYPDLLFLMGGGIHPTYDQFTSYLEELQILELDRKEGHTYSPTPLYDDLTDYGLATKARGLHSSMLHMRPWSHIGLNEGKVLDSSTFDYGMQRVHRSRESMIMRLFPRCCLQQATEHSHRWQHLRDEMSFIDSFSLTATRVPPDHLPSMRNTGGVHQWQFVRQLTLSLLPNPADVDLFHLPADEQANWWQARIDEALEHYCDLRWDLVNRYRQKDWRLRKVICLDDTVLRSYPVFVRKFETSMGGMFPGGATADSRDPRLKWGRVWEVVAGDHELELLKFTVHD</sequence>
<dbReference type="InterPro" id="IPR001810">
    <property type="entry name" value="F-box_dom"/>
</dbReference>
<dbReference type="Gene3D" id="1.20.1280.50">
    <property type="match status" value="1"/>
</dbReference>
<evidence type="ECO:0000313" key="3">
    <source>
        <dbReference type="Proteomes" id="UP000799439"/>
    </source>
</evidence>
<dbReference type="Pfam" id="PF12937">
    <property type="entry name" value="F-box-like"/>
    <property type="match status" value="1"/>
</dbReference>
<proteinExistence type="predicted"/>
<name>A0A9P4J9D3_9PEZI</name>
<dbReference type="AlphaFoldDB" id="A0A9P4J9D3"/>
<accession>A0A9P4J9D3</accession>
<organism evidence="2 3">
    <name type="scientific">Myriangium duriaei CBS 260.36</name>
    <dbReference type="NCBI Taxonomy" id="1168546"/>
    <lineage>
        <taxon>Eukaryota</taxon>
        <taxon>Fungi</taxon>
        <taxon>Dikarya</taxon>
        <taxon>Ascomycota</taxon>
        <taxon>Pezizomycotina</taxon>
        <taxon>Dothideomycetes</taxon>
        <taxon>Dothideomycetidae</taxon>
        <taxon>Myriangiales</taxon>
        <taxon>Myriangiaceae</taxon>
        <taxon>Myriangium</taxon>
    </lineage>
</organism>
<feature type="domain" description="F-box" evidence="1">
    <location>
        <begin position="6"/>
        <end position="69"/>
    </location>
</feature>
<protein>
    <recommendedName>
        <fullName evidence="1">F-box domain-containing protein</fullName>
    </recommendedName>
</protein>
<gene>
    <name evidence="2" type="ORF">K461DRAFT_18862</name>
</gene>
<reference evidence="2" key="1">
    <citation type="journal article" date="2020" name="Stud. Mycol.">
        <title>101 Dothideomycetes genomes: a test case for predicting lifestyles and emergence of pathogens.</title>
        <authorList>
            <person name="Haridas S."/>
            <person name="Albert R."/>
            <person name="Binder M."/>
            <person name="Bloem J."/>
            <person name="Labutti K."/>
            <person name="Salamov A."/>
            <person name="Andreopoulos B."/>
            <person name="Baker S."/>
            <person name="Barry K."/>
            <person name="Bills G."/>
            <person name="Bluhm B."/>
            <person name="Cannon C."/>
            <person name="Castanera R."/>
            <person name="Culley D."/>
            <person name="Daum C."/>
            <person name="Ezra D."/>
            <person name="Gonzalez J."/>
            <person name="Henrissat B."/>
            <person name="Kuo A."/>
            <person name="Liang C."/>
            <person name="Lipzen A."/>
            <person name="Lutzoni F."/>
            <person name="Magnuson J."/>
            <person name="Mondo S."/>
            <person name="Nolan M."/>
            <person name="Ohm R."/>
            <person name="Pangilinan J."/>
            <person name="Park H.-J."/>
            <person name="Ramirez L."/>
            <person name="Alfaro M."/>
            <person name="Sun H."/>
            <person name="Tritt A."/>
            <person name="Yoshinaga Y."/>
            <person name="Zwiers L.-H."/>
            <person name="Turgeon B."/>
            <person name="Goodwin S."/>
            <person name="Spatafora J."/>
            <person name="Crous P."/>
            <person name="Grigoriev I."/>
        </authorList>
    </citation>
    <scope>NUCLEOTIDE SEQUENCE</scope>
    <source>
        <strain evidence="2">CBS 260.36</strain>
    </source>
</reference>
<dbReference type="OrthoDB" id="5296720at2759"/>
<keyword evidence="3" id="KW-1185">Reference proteome</keyword>
<dbReference type="Proteomes" id="UP000799439">
    <property type="component" value="Unassembled WGS sequence"/>
</dbReference>
<evidence type="ECO:0000313" key="2">
    <source>
        <dbReference type="EMBL" id="KAF2157471.1"/>
    </source>
</evidence>